<organism evidence="3">
    <name type="scientific">Fusarium oxysporum f. sp. pisi HDV247</name>
    <dbReference type="NCBI Taxonomy" id="1080344"/>
    <lineage>
        <taxon>Eukaryota</taxon>
        <taxon>Fungi</taxon>
        <taxon>Dikarya</taxon>
        <taxon>Ascomycota</taxon>
        <taxon>Pezizomycotina</taxon>
        <taxon>Sordariomycetes</taxon>
        <taxon>Hypocreomycetidae</taxon>
        <taxon>Hypocreales</taxon>
        <taxon>Nectriaceae</taxon>
        <taxon>Fusarium</taxon>
        <taxon>Fusarium oxysporum species complex</taxon>
    </lineage>
</organism>
<feature type="compositionally biased region" description="Polar residues" evidence="1">
    <location>
        <begin position="55"/>
        <end position="65"/>
    </location>
</feature>
<dbReference type="EMBL" id="JH651099">
    <property type="protein sequence ID" value="EXA29566.1"/>
    <property type="molecule type" value="Genomic_DNA"/>
</dbReference>
<dbReference type="AlphaFoldDB" id="W9NFQ7"/>
<dbReference type="InterPro" id="IPR046797">
    <property type="entry name" value="PDDEXK_12"/>
</dbReference>
<name>W9NFQ7_FUSOX</name>
<evidence type="ECO:0000313" key="3">
    <source>
        <dbReference type="EMBL" id="EXA29566.1"/>
    </source>
</evidence>
<feature type="compositionally biased region" description="Polar residues" evidence="1">
    <location>
        <begin position="21"/>
        <end position="46"/>
    </location>
</feature>
<dbReference type="Pfam" id="PF20516">
    <property type="entry name" value="PDDEXK_12"/>
    <property type="match status" value="1"/>
</dbReference>
<evidence type="ECO:0000256" key="1">
    <source>
        <dbReference type="SAM" id="MobiDB-lite"/>
    </source>
</evidence>
<protein>
    <recommendedName>
        <fullName evidence="2">PD-(D/E)XK nuclease-like domain-containing protein</fullName>
    </recommendedName>
</protein>
<accession>W9NFQ7</accession>
<dbReference type="Proteomes" id="UP000030751">
    <property type="component" value="Unassembled WGS sequence"/>
</dbReference>
<reference evidence="3" key="2">
    <citation type="submission" date="2012-05" db="EMBL/GenBank/DDBJ databases">
        <title>Annotation of the Genome Sequence of Fusarium oxysporum HDV247.</title>
        <authorList>
            <consortium name="The Broad Institute Genomics Platform"/>
            <person name="Ma L.-J."/>
            <person name="Corby-Kistler H."/>
            <person name="Broz K."/>
            <person name="Gale L.R."/>
            <person name="Jonkers W."/>
            <person name="O'Donnell K."/>
            <person name="Ploetz R."/>
            <person name="Steinberg C."/>
            <person name="Schwartz D.C."/>
            <person name="VanEtten H."/>
            <person name="Zhou S."/>
            <person name="Young S.K."/>
            <person name="Zeng Q."/>
            <person name="Gargeya S."/>
            <person name="Fitzgerald M."/>
            <person name="Abouelleil A."/>
            <person name="Alvarado L."/>
            <person name="Chapman S.B."/>
            <person name="Gainer-Dewar J."/>
            <person name="Goldberg J."/>
            <person name="Griggs A."/>
            <person name="Gujja S."/>
            <person name="Hansen M."/>
            <person name="Howarth C."/>
            <person name="Imamovic A."/>
            <person name="Ireland A."/>
            <person name="Larimer J."/>
            <person name="McCowan C."/>
            <person name="Murphy C."/>
            <person name="Pearson M."/>
            <person name="Poon T.W."/>
            <person name="Priest M."/>
            <person name="Roberts A."/>
            <person name="Saif S."/>
            <person name="Shea T."/>
            <person name="Sykes S."/>
            <person name="Wortman J."/>
            <person name="Nusbaum C."/>
            <person name="Birren B."/>
        </authorList>
    </citation>
    <scope>NUCLEOTIDE SEQUENCE</scope>
    <source>
        <strain evidence="3">HDV247</strain>
    </source>
</reference>
<sequence>MEAESVAISTPKKRSADDPESSNQDNDINQGYDNDQTPRGDTNQGKSRAMRKPPSVSSQASSTYSRDSKRSRGSQSPIKMWPLIGPNGHKLTRANPFSHPSPAVQKLMDEFAQTDRARSIMPRSIQQTLQDMGVGGLDDGMYFDSDFMADGPCSKDLVRQAQRIAKHSNTCSSQLQDEGAWNNLVHSRLLDLFAHDMNDGPGQNICDFMPCITTNMNLSYHRFNEPSSRVDYIVRMFPESQDEMEDDESPDWLTPNRMPSLNWTTNQLLPIAFSIETKRYGGDVAKGEQQLGIWNAAQWEFLISTAGAQAAKELDFIPGVVVYGEIWSLVITTRNQLRTNVFPGIPFGNTRSIIGRAAVRSIKSDWDPNLI</sequence>
<dbReference type="HOGENOM" id="CLU_027219_0_3_1"/>
<dbReference type="OrthoDB" id="4161186at2759"/>
<feature type="domain" description="PD-(D/E)XK nuclease-like" evidence="2">
    <location>
        <begin position="153"/>
        <end position="355"/>
    </location>
</feature>
<evidence type="ECO:0000259" key="2">
    <source>
        <dbReference type="Pfam" id="PF20516"/>
    </source>
</evidence>
<reference evidence="3" key="1">
    <citation type="submission" date="2011-10" db="EMBL/GenBank/DDBJ databases">
        <title>The Genome Sequence of Fusarium oxysporum HDV247.</title>
        <authorList>
            <consortium name="The Broad Institute Genome Sequencing Platform"/>
            <person name="Ma L.-J."/>
            <person name="Gale L.R."/>
            <person name="Schwartz D.C."/>
            <person name="Zhou S."/>
            <person name="Corby-Kistler H."/>
            <person name="Young S.K."/>
            <person name="Zeng Q."/>
            <person name="Gargeya S."/>
            <person name="Fitzgerald M."/>
            <person name="Haas B."/>
            <person name="Abouelleil A."/>
            <person name="Alvarado L."/>
            <person name="Arachchi H.M."/>
            <person name="Berlin A."/>
            <person name="Brown A."/>
            <person name="Chapman S.B."/>
            <person name="Chen Z."/>
            <person name="Dunbar C."/>
            <person name="Freedman E."/>
            <person name="Gearin G."/>
            <person name="Goldberg J."/>
            <person name="Griggs A."/>
            <person name="Gujja S."/>
            <person name="Heiman D."/>
            <person name="Howarth C."/>
            <person name="Larson L."/>
            <person name="Lui A."/>
            <person name="MacDonald P.J.P."/>
            <person name="Montmayeur A."/>
            <person name="Murphy C."/>
            <person name="Neiman D."/>
            <person name="Pearson M."/>
            <person name="Priest M."/>
            <person name="Roberts A."/>
            <person name="Saif S."/>
            <person name="Shea T."/>
            <person name="Shenoy N."/>
            <person name="Sisk P."/>
            <person name="Stolte C."/>
            <person name="Sykes S."/>
            <person name="Wortman J."/>
            <person name="Nusbaum C."/>
            <person name="Birren B."/>
        </authorList>
    </citation>
    <scope>NUCLEOTIDE SEQUENCE [LARGE SCALE GENOMIC DNA]</scope>
    <source>
        <strain evidence="3">HDV247</strain>
    </source>
</reference>
<proteinExistence type="predicted"/>
<feature type="region of interest" description="Disordered" evidence="1">
    <location>
        <begin position="1"/>
        <end position="98"/>
    </location>
</feature>
<gene>
    <name evidence="3" type="ORF">FOVG_18956</name>
</gene>